<name>A0A9Q3IXX6_9BASI</name>
<dbReference type="EMBL" id="AVOT02058122">
    <property type="protein sequence ID" value="MBW0552072.1"/>
    <property type="molecule type" value="Genomic_DNA"/>
</dbReference>
<keyword evidence="2" id="KW-1185">Reference proteome</keyword>
<dbReference type="AlphaFoldDB" id="A0A9Q3IXX6"/>
<evidence type="ECO:0000313" key="1">
    <source>
        <dbReference type="EMBL" id="MBW0552072.1"/>
    </source>
</evidence>
<gene>
    <name evidence="1" type="ORF">O181_091787</name>
</gene>
<accession>A0A9Q3IXX6</accession>
<proteinExistence type="predicted"/>
<sequence length="140" mass="16012">MAYIHGISTKMTVLIDDSQHPLIIDSGTHCSIVAREYLDKTFPNWEKKLLPTKAMNFESGSENLTSIGTIIKDIFITHIKGNIRLNPEFVVLENAHIQGFLLETDYQRIYGIDINHSKDRHITIGTVSFRGIFIYPKDHK</sequence>
<comment type="caution">
    <text evidence="1">The sequence shown here is derived from an EMBL/GenBank/DDBJ whole genome shotgun (WGS) entry which is preliminary data.</text>
</comment>
<evidence type="ECO:0000313" key="2">
    <source>
        <dbReference type="Proteomes" id="UP000765509"/>
    </source>
</evidence>
<protein>
    <submittedName>
        <fullName evidence="1">Uncharacterized protein</fullName>
    </submittedName>
</protein>
<reference evidence="1" key="1">
    <citation type="submission" date="2021-03" db="EMBL/GenBank/DDBJ databases">
        <title>Draft genome sequence of rust myrtle Austropuccinia psidii MF-1, a brazilian biotype.</title>
        <authorList>
            <person name="Quecine M.C."/>
            <person name="Pachon D.M.R."/>
            <person name="Bonatelli M.L."/>
            <person name="Correr F.H."/>
            <person name="Franceschini L.M."/>
            <person name="Leite T.F."/>
            <person name="Margarido G.R.A."/>
            <person name="Almeida C.A."/>
            <person name="Ferrarezi J.A."/>
            <person name="Labate C.A."/>
        </authorList>
    </citation>
    <scope>NUCLEOTIDE SEQUENCE</scope>
    <source>
        <strain evidence="1">MF-1</strain>
    </source>
</reference>
<organism evidence="1 2">
    <name type="scientific">Austropuccinia psidii MF-1</name>
    <dbReference type="NCBI Taxonomy" id="1389203"/>
    <lineage>
        <taxon>Eukaryota</taxon>
        <taxon>Fungi</taxon>
        <taxon>Dikarya</taxon>
        <taxon>Basidiomycota</taxon>
        <taxon>Pucciniomycotina</taxon>
        <taxon>Pucciniomycetes</taxon>
        <taxon>Pucciniales</taxon>
        <taxon>Sphaerophragmiaceae</taxon>
        <taxon>Austropuccinia</taxon>
    </lineage>
</organism>
<dbReference type="Proteomes" id="UP000765509">
    <property type="component" value="Unassembled WGS sequence"/>
</dbReference>